<gene>
    <name evidence="1" type="ORF">ESB13_07795</name>
</gene>
<dbReference type="Proteomes" id="UP000290545">
    <property type="component" value="Unassembled WGS sequence"/>
</dbReference>
<organism evidence="1 2">
    <name type="scientific">Filimonas effusa</name>
    <dbReference type="NCBI Taxonomy" id="2508721"/>
    <lineage>
        <taxon>Bacteria</taxon>
        <taxon>Pseudomonadati</taxon>
        <taxon>Bacteroidota</taxon>
        <taxon>Chitinophagia</taxon>
        <taxon>Chitinophagales</taxon>
        <taxon>Chitinophagaceae</taxon>
        <taxon>Filimonas</taxon>
    </lineage>
</organism>
<protein>
    <submittedName>
        <fullName evidence="1">Uncharacterized protein</fullName>
    </submittedName>
</protein>
<keyword evidence="2" id="KW-1185">Reference proteome</keyword>
<dbReference type="OrthoDB" id="794798at2"/>
<sequence length="339" mass="39155">MINTHLKVRRLIRGRFSENIAILLQKKINQWSFDDFACYLPGLFRYLKKERRALFRKNGYELLALILPPFLEERYITKLLDCIETEELPGSRALLIKSIHKRRLPEQLSIATIRRMMRIDDGCYHRHGIAAAGRAGNEGISLLLDALKCTRNDIEVRQICQVLFISGNLRCLPVLMARLGSLNDKCDKSIYNTMRAIETRFGVPNDLQKLINDPDTWKMRWGTSPQHFVSFMNMLSVLNGFNIESDFVDWYAGLFIAELEIDIGSYESYTALRLSCNKKEWMAELLEEMSHQADGRLTIDKLLQAAGVTYSEASRTAKLSKDMIIECFFIKLNLRIPFS</sequence>
<reference evidence="1 2" key="1">
    <citation type="submission" date="2019-01" db="EMBL/GenBank/DDBJ databases">
        <title>Filimonas sp. strain TTM-71.</title>
        <authorList>
            <person name="Chen W.-M."/>
        </authorList>
    </citation>
    <scope>NUCLEOTIDE SEQUENCE [LARGE SCALE GENOMIC DNA]</scope>
    <source>
        <strain evidence="1 2">TTM-71</strain>
    </source>
</reference>
<comment type="caution">
    <text evidence="1">The sequence shown here is derived from an EMBL/GenBank/DDBJ whole genome shotgun (WGS) entry which is preliminary data.</text>
</comment>
<name>A0A4Q1DCK8_9BACT</name>
<evidence type="ECO:0000313" key="2">
    <source>
        <dbReference type="Proteomes" id="UP000290545"/>
    </source>
</evidence>
<evidence type="ECO:0000313" key="1">
    <source>
        <dbReference type="EMBL" id="RXK86698.1"/>
    </source>
</evidence>
<accession>A0A4Q1DCK8</accession>
<dbReference type="AlphaFoldDB" id="A0A4Q1DCK8"/>
<dbReference type="EMBL" id="SDHZ01000001">
    <property type="protein sequence ID" value="RXK86698.1"/>
    <property type="molecule type" value="Genomic_DNA"/>
</dbReference>
<proteinExistence type="predicted"/>
<dbReference type="RefSeq" id="WP_129002445.1">
    <property type="nucleotide sequence ID" value="NZ_SDHZ01000001.1"/>
</dbReference>